<proteinExistence type="predicted"/>
<name>A0A0C9U5K9_SPHS4</name>
<dbReference type="EMBL" id="KN837162">
    <property type="protein sequence ID" value="KIJ38273.1"/>
    <property type="molecule type" value="Genomic_DNA"/>
</dbReference>
<evidence type="ECO:0008006" key="3">
    <source>
        <dbReference type="Google" id="ProtNLM"/>
    </source>
</evidence>
<dbReference type="InterPro" id="IPR011333">
    <property type="entry name" value="SKP1/BTB/POZ_sf"/>
</dbReference>
<dbReference type="Proteomes" id="UP000054279">
    <property type="component" value="Unassembled WGS sequence"/>
</dbReference>
<accession>A0A0C9U5K9</accession>
<evidence type="ECO:0000313" key="2">
    <source>
        <dbReference type="Proteomes" id="UP000054279"/>
    </source>
</evidence>
<dbReference type="AlphaFoldDB" id="A0A0C9U5K9"/>
<dbReference type="Gene3D" id="3.30.710.10">
    <property type="entry name" value="Potassium Channel Kv1.1, Chain A"/>
    <property type="match status" value="1"/>
</dbReference>
<keyword evidence="2" id="KW-1185">Reference proteome</keyword>
<evidence type="ECO:0000313" key="1">
    <source>
        <dbReference type="EMBL" id="KIJ38273.1"/>
    </source>
</evidence>
<dbReference type="OrthoDB" id="3217871at2759"/>
<protein>
    <recommendedName>
        <fullName evidence="3">BTB domain-containing protein</fullName>
    </recommendedName>
</protein>
<dbReference type="HOGENOM" id="CLU_033082_3_2_1"/>
<sequence>MAAVFSLQPHLGPSKAIMHTAKSPDLYFEDGNIVLVVESTAFRVYGELLAKYSPIFMDMLQIGCVEGMQGQDTFEGCSAVQLWDRSDEAIQLLRAIHGQFNFDSESVTHLAQVLRLSTKYLMEPIRVTVMKKLTLNFPSKLSEWSHITAPLPEQCADIIRTALETDADILLPAAFYALCRVDVDQVFRLDLPPYAMQAYFEGRHDLERAVLPLLADIIDRMPAHYACDDTKKCTQLMLKLKNEVLEILRHKDYSVMPFEIVTSLTLQDSVMDQCIWCRGYLKGMFSAWLLKTWLELPLFFRLPSWTTLENNSKSALC</sequence>
<gene>
    <name evidence="1" type="ORF">M422DRAFT_259185</name>
</gene>
<organism evidence="1 2">
    <name type="scientific">Sphaerobolus stellatus (strain SS14)</name>
    <dbReference type="NCBI Taxonomy" id="990650"/>
    <lineage>
        <taxon>Eukaryota</taxon>
        <taxon>Fungi</taxon>
        <taxon>Dikarya</taxon>
        <taxon>Basidiomycota</taxon>
        <taxon>Agaricomycotina</taxon>
        <taxon>Agaricomycetes</taxon>
        <taxon>Phallomycetidae</taxon>
        <taxon>Geastrales</taxon>
        <taxon>Sphaerobolaceae</taxon>
        <taxon>Sphaerobolus</taxon>
    </lineage>
</organism>
<reference evidence="1 2" key="1">
    <citation type="submission" date="2014-06" db="EMBL/GenBank/DDBJ databases">
        <title>Evolutionary Origins and Diversification of the Mycorrhizal Mutualists.</title>
        <authorList>
            <consortium name="DOE Joint Genome Institute"/>
            <consortium name="Mycorrhizal Genomics Consortium"/>
            <person name="Kohler A."/>
            <person name="Kuo A."/>
            <person name="Nagy L.G."/>
            <person name="Floudas D."/>
            <person name="Copeland A."/>
            <person name="Barry K.W."/>
            <person name="Cichocki N."/>
            <person name="Veneault-Fourrey C."/>
            <person name="LaButti K."/>
            <person name="Lindquist E.A."/>
            <person name="Lipzen A."/>
            <person name="Lundell T."/>
            <person name="Morin E."/>
            <person name="Murat C."/>
            <person name="Riley R."/>
            <person name="Ohm R."/>
            <person name="Sun H."/>
            <person name="Tunlid A."/>
            <person name="Henrissat B."/>
            <person name="Grigoriev I.V."/>
            <person name="Hibbett D.S."/>
            <person name="Martin F."/>
        </authorList>
    </citation>
    <scope>NUCLEOTIDE SEQUENCE [LARGE SCALE GENOMIC DNA]</scope>
    <source>
        <strain evidence="1 2">SS14</strain>
    </source>
</reference>